<feature type="transmembrane region" description="Helical" evidence="1">
    <location>
        <begin position="420"/>
        <end position="439"/>
    </location>
</feature>
<accession>A0A426U134</accession>
<feature type="transmembrane region" description="Helical" evidence="1">
    <location>
        <begin position="279"/>
        <end position="298"/>
    </location>
</feature>
<feature type="transmembrane region" description="Helical" evidence="1">
    <location>
        <begin position="184"/>
        <end position="204"/>
    </location>
</feature>
<feature type="transmembrane region" description="Helical" evidence="1">
    <location>
        <begin position="242"/>
        <end position="267"/>
    </location>
</feature>
<feature type="transmembrane region" description="Helical" evidence="1">
    <location>
        <begin position="395"/>
        <end position="414"/>
    </location>
</feature>
<comment type="caution">
    <text evidence="2">The sequence shown here is derived from an EMBL/GenBank/DDBJ whole genome shotgun (WGS) entry which is preliminary data.</text>
</comment>
<keyword evidence="1" id="KW-0812">Transmembrane</keyword>
<proteinExistence type="predicted"/>
<protein>
    <submittedName>
        <fullName evidence="2">Uncharacterized protein</fullName>
    </submittedName>
</protein>
<evidence type="ECO:0000313" key="2">
    <source>
        <dbReference type="EMBL" id="RRR72972.1"/>
    </source>
</evidence>
<dbReference type="Proteomes" id="UP000280307">
    <property type="component" value="Unassembled WGS sequence"/>
</dbReference>
<feature type="transmembrane region" description="Helical" evidence="1">
    <location>
        <begin position="560"/>
        <end position="577"/>
    </location>
</feature>
<feature type="transmembrane region" description="Helical" evidence="1">
    <location>
        <begin position="211"/>
        <end position="230"/>
    </location>
</feature>
<keyword evidence="1" id="KW-1133">Transmembrane helix</keyword>
<name>A0A426U134_9CHLR</name>
<feature type="transmembrane region" description="Helical" evidence="1">
    <location>
        <begin position="496"/>
        <end position="515"/>
    </location>
</feature>
<feature type="transmembrane region" description="Helical" evidence="1">
    <location>
        <begin position="637"/>
        <end position="656"/>
    </location>
</feature>
<dbReference type="AlphaFoldDB" id="A0A426U134"/>
<feature type="transmembrane region" description="Helical" evidence="1">
    <location>
        <begin position="583"/>
        <end position="601"/>
    </location>
</feature>
<keyword evidence="1" id="KW-0472">Membrane</keyword>
<evidence type="ECO:0000256" key="1">
    <source>
        <dbReference type="SAM" id="Phobius"/>
    </source>
</evidence>
<dbReference type="EMBL" id="RSAS01000364">
    <property type="protein sequence ID" value="RRR72972.1"/>
    <property type="molecule type" value="Genomic_DNA"/>
</dbReference>
<feature type="transmembrane region" description="Helical" evidence="1">
    <location>
        <begin position="613"/>
        <end position="631"/>
    </location>
</feature>
<organism evidence="2 3">
    <name type="scientific">Candidatus Viridilinea halotolerans</name>
    <dbReference type="NCBI Taxonomy" id="2491704"/>
    <lineage>
        <taxon>Bacteria</taxon>
        <taxon>Bacillati</taxon>
        <taxon>Chloroflexota</taxon>
        <taxon>Chloroflexia</taxon>
        <taxon>Chloroflexales</taxon>
        <taxon>Chloroflexineae</taxon>
        <taxon>Oscillochloridaceae</taxon>
        <taxon>Candidatus Viridilinea</taxon>
    </lineage>
</organism>
<feature type="transmembrane region" description="Helical" evidence="1">
    <location>
        <begin position="451"/>
        <end position="484"/>
    </location>
</feature>
<evidence type="ECO:0000313" key="3">
    <source>
        <dbReference type="Proteomes" id="UP000280307"/>
    </source>
</evidence>
<gene>
    <name evidence="2" type="ORF">EI684_09455</name>
</gene>
<reference evidence="2 3" key="1">
    <citation type="submission" date="2018-12" db="EMBL/GenBank/DDBJ databases">
        <title>Genome Sequence of Candidatus Viridilinea halotolerans isolated from saline sulfide-rich spring.</title>
        <authorList>
            <person name="Grouzdev D.S."/>
            <person name="Burganskaya E.I."/>
            <person name="Krutkina M.S."/>
            <person name="Sukhacheva M.V."/>
            <person name="Gorlenko V.M."/>
        </authorList>
    </citation>
    <scope>NUCLEOTIDE SEQUENCE [LARGE SCALE GENOMIC DNA]</scope>
    <source>
        <strain evidence="2">Chok-6</strain>
    </source>
</reference>
<sequence>MKSTTSYRSLFDLFWSQGLSPFLVLAALLVSFAAYQVPVAGREALGSTPSPVGFAAVYPPEATPHGFQRWTTDWTRVSLPGVGPQPILLRLRFFAGDASLQPRHLVLATLERQLAELELRSEWQEVELYLPAGSADPQSGDLHLVLQATPLLNLPADERQLGIALHWLAVQAPSPAFSLQFPPWSRVAQLALVLLATLWCLRLVGFSSRQAALPLLLLLGYLGSLMGGGLNQELGLRMQAALALPLLLQVLSLTLPLAMVLRLLPWLRNTGQEAFPAGALVRLAVLLIFSMRLLGLLHPQFVPVDHGLRANQLILIANGQAVLVRTGLEQQHEWGTRDPVPYSLLTYYMLLPLTLLWDTMHTLVAAVKVVTALLEASFPLLFLALLRDSPQRRMAAAWASIIYAGLPVGFLFFHDGSFPTTIGIWLSLLALVALQWLLNSPPTATWLRGSVATLGVALAIGAYVTHIAFVPFLGGVLALSLVLLGGSHGPMAGRRVFATFALGLLVGWIMVYGSYTMTLIQRTIPSYLGLIVSEGSVGRDTEAFFGTPINSFGQHLSAHFRVWPIVLAGGALVALSLNWRERFITHLGLAYAIFFSATSIAENWFGLWNKHMVFAAPGVALLAGIGMAWLWQRGRAARWVGLSLLAYLFWEVLIAWGNRALWYQLPPSAL</sequence>
<feature type="transmembrane region" description="Helical" evidence="1">
    <location>
        <begin position="363"/>
        <end position="383"/>
    </location>
</feature>